<dbReference type="CDD" id="cd09630">
    <property type="entry name" value="CDH_like_cytochrome"/>
    <property type="match status" value="1"/>
</dbReference>
<evidence type="ECO:0008006" key="6">
    <source>
        <dbReference type="Google" id="ProtNLM"/>
    </source>
</evidence>
<feature type="domain" description="Pyrroloquinoline quinone-dependent pyranose dehydrogenase beta-propeller" evidence="3">
    <location>
        <begin position="262"/>
        <end position="653"/>
    </location>
</feature>
<dbReference type="AlphaFoldDB" id="A0A9P4R9F9"/>
<dbReference type="InterPro" id="IPR054539">
    <property type="entry name" value="Beta-prop_PDH"/>
</dbReference>
<protein>
    <recommendedName>
        <fullName evidence="6">Cellobiose dehydrogenase cytochrome domain-containing protein</fullName>
    </recommendedName>
</protein>
<gene>
    <name evidence="4" type="ORF">EJ04DRAFT_457737</name>
</gene>
<dbReference type="Proteomes" id="UP000799444">
    <property type="component" value="Unassembled WGS sequence"/>
</dbReference>
<proteinExistence type="predicted"/>
<dbReference type="OrthoDB" id="507128at2759"/>
<accession>A0A9P4R9F9</accession>
<dbReference type="PANTHER" id="PTHR47797:SF5">
    <property type="entry name" value="CELLOBIOSE DEHYDROGENASE CYTOCHROME DOMAIN-CONTAINING PROTEIN"/>
    <property type="match status" value="1"/>
</dbReference>
<dbReference type="Gene3D" id="2.120.10.30">
    <property type="entry name" value="TolB, C-terminal domain"/>
    <property type="match status" value="1"/>
</dbReference>
<dbReference type="SUPFAM" id="SSF49344">
    <property type="entry name" value="CBD9-like"/>
    <property type="match status" value="1"/>
</dbReference>
<evidence type="ECO:0000259" key="3">
    <source>
        <dbReference type="Pfam" id="PF22807"/>
    </source>
</evidence>
<sequence length="654" mass="69246">MRSVQLIGGAIALFGSTLAQEVGSKKVCDASNFCWSVYEDGESGSSFGIALPSNVTDPFDVVLKITSPLKNTWTGFAWGGTMVWNPLSIAWANGKSAMPSSRFAFGNGLPPPYDGAEHFIMKGTTTNSTHYTLVALCRGCTAWQDNTEAHFVLNATGTTEFAWAYGTSAVENAASNASAFNVHAAYGKWIHDLNAARNTGFDAWVKSNLVSSPNPAASSTNSVIPATTIATSVKASSTAPVQGKVSIPSSCSGAGNPAFSSVLASGWKATKVLGGLTLPRSIKFDSAGNMLLVQSGKGITYHVIGTDGCVTSSKTLVSLNSLNHGIALSADGKTLYASSMTQAFSWPYDAAAGTVGTRATIMTGMVNGGSHQTRTLEISPTNPNLLVVSHGSNANIDTGSADPKTGRAIIKVFDLSKIPSGGYKYASDGYTAGYGQRNEVGMCWDKDNMLWGVENSGDDFKRNGKDVHQNNPGEKIHYMGDVSKPNNNWYGYPTCFTVWQPSDFTDKQFKVGDWFVQQPSGSNTDDMCSQKATAPALTLMPHSAPIDCKFDADSANMYVTYHGSWNRQPTTGFKLVQVAFGKNSNGTYWPTAPLTSTTGAVDIFSNPDVTKCAGNGPSFSSGCFRPAGLGFDKSGRLYMTSDTSQGELWVLGKA</sequence>
<feature type="domain" description="Cellobiose dehydrogenase-like cytochrome" evidence="2">
    <location>
        <begin position="30"/>
        <end position="202"/>
    </location>
</feature>
<evidence type="ECO:0000313" key="5">
    <source>
        <dbReference type="Proteomes" id="UP000799444"/>
    </source>
</evidence>
<keyword evidence="1" id="KW-0732">Signal</keyword>
<keyword evidence="5" id="KW-1185">Reference proteome</keyword>
<dbReference type="PANTHER" id="PTHR47797">
    <property type="entry name" value="DEHYDROGENASE, PUTATIVE (AFU_ORTHOLOGUE AFUA_8G05805)-RELATED"/>
    <property type="match status" value="1"/>
</dbReference>
<evidence type="ECO:0000256" key="1">
    <source>
        <dbReference type="SAM" id="SignalP"/>
    </source>
</evidence>
<name>A0A9P4R9F9_9PLEO</name>
<dbReference type="InterPro" id="IPR011042">
    <property type="entry name" value="6-blade_b-propeller_TolB-like"/>
</dbReference>
<reference evidence="4" key="1">
    <citation type="journal article" date="2020" name="Stud. Mycol.">
        <title>101 Dothideomycetes genomes: a test case for predicting lifestyles and emergence of pathogens.</title>
        <authorList>
            <person name="Haridas S."/>
            <person name="Albert R."/>
            <person name="Binder M."/>
            <person name="Bloem J."/>
            <person name="Labutti K."/>
            <person name="Salamov A."/>
            <person name="Andreopoulos B."/>
            <person name="Baker S."/>
            <person name="Barry K."/>
            <person name="Bills G."/>
            <person name="Bluhm B."/>
            <person name="Cannon C."/>
            <person name="Castanera R."/>
            <person name="Culley D."/>
            <person name="Daum C."/>
            <person name="Ezra D."/>
            <person name="Gonzalez J."/>
            <person name="Henrissat B."/>
            <person name="Kuo A."/>
            <person name="Liang C."/>
            <person name="Lipzen A."/>
            <person name="Lutzoni F."/>
            <person name="Magnuson J."/>
            <person name="Mondo S."/>
            <person name="Nolan M."/>
            <person name="Ohm R."/>
            <person name="Pangilinan J."/>
            <person name="Park H.-J."/>
            <person name="Ramirez L."/>
            <person name="Alfaro M."/>
            <person name="Sun H."/>
            <person name="Tritt A."/>
            <person name="Yoshinaga Y."/>
            <person name="Zwiers L.-H."/>
            <person name="Turgeon B."/>
            <person name="Goodwin S."/>
            <person name="Spatafora J."/>
            <person name="Crous P."/>
            <person name="Grigoriev I."/>
        </authorList>
    </citation>
    <scope>NUCLEOTIDE SEQUENCE</scope>
    <source>
        <strain evidence="4">CBS 125425</strain>
    </source>
</reference>
<dbReference type="Pfam" id="PF16010">
    <property type="entry name" value="CDH-cyt"/>
    <property type="match status" value="1"/>
</dbReference>
<dbReference type="SUPFAM" id="SSF50952">
    <property type="entry name" value="Soluble quinoprotein glucose dehydrogenase"/>
    <property type="match status" value="1"/>
</dbReference>
<feature type="chain" id="PRO_5040137526" description="Cellobiose dehydrogenase cytochrome domain-containing protein" evidence="1">
    <location>
        <begin position="20"/>
        <end position="654"/>
    </location>
</feature>
<dbReference type="Gene3D" id="2.60.40.1210">
    <property type="entry name" value="Cellobiose dehydrogenase, cytochrome domain"/>
    <property type="match status" value="1"/>
</dbReference>
<comment type="caution">
    <text evidence="4">The sequence shown here is derived from an EMBL/GenBank/DDBJ whole genome shotgun (WGS) entry which is preliminary data.</text>
</comment>
<evidence type="ECO:0000313" key="4">
    <source>
        <dbReference type="EMBL" id="KAF2739162.1"/>
    </source>
</evidence>
<organism evidence="4 5">
    <name type="scientific">Polyplosphaeria fusca</name>
    <dbReference type="NCBI Taxonomy" id="682080"/>
    <lineage>
        <taxon>Eukaryota</taxon>
        <taxon>Fungi</taxon>
        <taxon>Dikarya</taxon>
        <taxon>Ascomycota</taxon>
        <taxon>Pezizomycotina</taxon>
        <taxon>Dothideomycetes</taxon>
        <taxon>Pleosporomycetidae</taxon>
        <taxon>Pleosporales</taxon>
        <taxon>Tetraplosphaeriaceae</taxon>
        <taxon>Polyplosphaeria</taxon>
    </lineage>
</organism>
<dbReference type="EMBL" id="ML996105">
    <property type="protein sequence ID" value="KAF2739162.1"/>
    <property type="molecule type" value="Genomic_DNA"/>
</dbReference>
<evidence type="ECO:0000259" key="2">
    <source>
        <dbReference type="Pfam" id="PF16010"/>
    </source>
</evidence>
<dbReference type="InterPro" id="IPR011041">
    <property type="entry name" value="Quinoprot_gluc/sorb_DH_b-prop"/>
</dbReference>
<dbReference type="InterPro" id="IPR015920">
    <property type="entry name" value="Cellobiose_DH-like_cyt"/>
</dbReference>
<feature type="signal peptide" evidence="1">
    <location>
        <begin position="1"/>
        <end position="19"/>
    </location>
</feature>
<dbReference type="Pfam" id="PF22807">
    <property type="entry name" value="TrAA12"/>
    <property type="match status" value="1"/>
</dbReference>